<feature type="compositionally biased region" description="Basic and acidic residues" evidence="8">
    <location>
        <begin position="231"/>
        <end position="240"/>
    </location>
</feature>
<dbReference type="GO" id="GO:0005681">
    <property type="term" value="C:spliceosomal complex"/>
    <property type="evidence" value="ECO:0007669"/>
    <property type="project" value="UniProtKB-KW"/>
</dbReference>
<keyword evidence="10" id="KW-1185">Reference proteome</keyword>
<evidence type="ECO:0000256" key="8">
    <source>
        <dbReference type="SAM" id="MobiDB-lite"/>
    </source>
</evidence>
<dbReference type="EMBL" id="SDOX01000016">
    <property type="protein sequence ID" value="TFJ85157.1"/>
    <property type="molecule type" value="Genomic_DNA"/>
</dbReference>
<evidence type="ECO:0000256" key="3">
    <source>
        <dbReference type="ARBA" id="ARBA00022664"/>
    </source>
</evidence>
<protein>
    <recommendedName>
        <fullName evidence="7">Pre-mRNA-splicing factor 38</fullName>
    </recommendedName>
</protein>
<dbReference type="InterPro" id="IPR005037">
    <property type="entry name" value="PRP38"/>
</dbReference>
<accession>A0A4D9D453</accession>
<evidence type="ECO:0000313" key="9">
    <source>
        <dbReference type="EMBL" id="TFJ85157.1"/>
    </source>
</evidence>
<evidence type="ECO:0000256" key="7">
    <source>
        <dbReference type="RuleBase" id="RU367025"/>
    </source>
</evidence>
<comment type="function">
    <text evidence="7">Required for pre-mRNA splicing.</text>
</comment>
<evidence type="ECO:0000256" key="5">
    <source>
        <dbReference type="ARBA" id="ARBA00023187"/>
    </source>
</evidence>
<gene>
    <name evidence="9" type="ORF">NSK_003580</name>
</gene>
<proteinExistence type="inferred from homology"/>
<evidence type="ECO:0000256" key="4">
    <source>
        <dbReference type="ARBA" id="ARBA00022728"/>
    </source>
</evidence>
<feature type="compositionally biased region" description="Low complexity" evidence="8">
    <location>
        <begin position="355"/>
        <end position="370"/>
    </location>
</feature>
<evidence type="ECO:0000256" key="1">
    <source>
        <dbReference type="ARBA" id="ARBA00004123"/>
    </source>
</evidence>
<evidence type="ECO:0000256" key="6">
    <source>
        <dbReference type="ARBA" id="ARBA00023242"/>
    </source>
</evidence>
<comment type="subcellular location">
    <subcellularLocation>
        <location evidence="1 7">Nucleus</location>
    </subcellularLocation>
</comment>
<dbReference type="Proteomes" id="UP000355283">
    <property type="component" value="Unassembled WGS sequence"/>
</dbReference>
<keyword evidence="6 7" id="KW-0539">Nucleus</keyword>
<keyword evidence="5 7" id="KW-0508">mRNA splicing</keyword>
<evidence type="ECO:0000256" key="2">
    <source>
        <dbReference type="ARBA" id="ARBA00006164"/>
    </source>
</evidence>
<name>A0A4D9D453_9STRA</name>
<evidence type="ECO:0000313" key="10">
    <source>
        <dbReference type="Proteomes" id="UP000355283"/>
    </source>
</evidence>
<sequence>MANRTDPTVTTVHGTNPQFLIEKILRQKIYNSLYWKEHCFGLTAETLVDKAVGLKAYGGQYGGMQKPTKFMCLVLKMLQLQPEKEIVVEFIKNEDYKYLRVLGAFYLRLVGKPLDIYQYLEPLYNDYRKLRFRGVAGWALKHMDEFIEELLTGDYCCDVALPHLPKRHLLEDQKLLAPRISALDDEDLDTFEGDSKTVDKQSEDEGDTQNGRGGDRRAESQGGGVPGPRSGFREEVDTRGQARHRRDISDSPASDRRRRRRSLDRWEERKKRRREEDHEGTDEARHRRERGGGKSSAGGRRGSYHRRNRSESRSCSPKRRRRRSFSSSQSRSGSPPRARHLRSSGRSRRRHGRSRSSSGYSSASSAGKGHSASERRGKRSRRVKSNKELVIKGLKLHKLASASAAPPPSGIPGRFDDGRVLDGDKKSVSEWNEMRSRLGLKPLRE</sequence>
<comment type="similarity">
    <text evidence="2 7">Belongs to the PRP38 family.</text>
</comment>
<feature type="region of interest" description="Disordered" evidence="8">
    <location>
        <begin position="187"/>
        <end position="422"/>
    </location>
</feature>
<reference evidence="9 10" key="1">
    <citation type="submission" date="2019-01" db="EMBL/GenBank/DDBJ databases">
        <title>Nuclear Genome Assembly of the Microalgal Biofuel strain Nannochloropsis salina CCMP1776.</title>
        <authorList>
            <person name="Hovde B."/>
        </authorList>
    </citation>
    <scope>NUCLEOTIDE SEQUENCE [LARGE SCALE GENOMIC DNA]</scope>
    <source>
        <strain evidence="9 10">CCMP1776</strain>
    </source>
</reference>
<dbReference type="OrthoDB" id="190958at2759"/>
<dbReference type="PANTHER" id="PTHR23142">
    <property type="entry name" value="PRE-MRNA-SPLICING FACTOR 38A-RELATED"/>
    <property type="match status" value="1"/>
</dbReference>
<comment type="caution">
    <text evidence="9">The sequence shown here is derived from an EMBL/GenBank/DDBJ whole genome shotgun (WGS) entry which is preliminary data.</text>
</comment>
<keyword evidence="4 7" id="KW-0747">Spliceosome</keyword>
<organism evidence="9 10">
    <name type="scientific">Nannochloropsis salina CCMP1776</name>
    <dbReference type="NCBI Taxonomy" id="1027361"/>
    <lineage>
        <taxon>Eukaryota</taxon>
        <taxon>Sar</taxon>
        <taxon>Stramenopiles</taxon>
        <taxon>Ochrophyta</taxon>
        <taxon>Eustigmatophyceae</taxon>
        <taxon>Eustigmatales</taxon>
        <taxon>Monodopsidaceae</taxon>
        <taxon>Microchloropsis</taxon>
        <taxon>Microchloropsis salina</taxon>
    </lineage>
</organism>
<feature type="compositionally biased region" description="Low complexity" evidence="8">
    <location>
        <begin position="325"/>
        <end position="336"/>
    </location>
</feature>
<feature type="compositionally biased region" description="Basic and acidic residues" evidence="8">
    <location>
        <begin position="193"/>
        <end position="203"/>
    </location>
</feature>
<feature type="compositionally biased region" description="Basic residues" evidence="8">
    <location>
        <begin position="337"/>
        <end position="354"/>
    </location>
</feature>
<feature type="compositionally biased region" description="Basic and acidic residues" evidence="8">
    <location>
        <begin position="263"/>
        <end position="292"/>
    </location>
</feature>
<dbReference type="Pfam" id="PF03371">
    <property type="entry name" value="PRP38"/>
    <property type="match status" value="1"/>
</dbReference>
<keyword evidence="3 7" id="KW-0507">mRNA processing</keyword>
<dbReference type="AlphaFoldDB" id="A0A4D9D453"/>
<dbReference type="GO" id="GO:0000398">
    <property type="term" value="P:mRNA splicing, via spliceosome"/>
    <property type="evidence" value="ECO:0007669"/>
    <property type="project" value="UniProtKB-UniRule"/>
</dbReference>